<dbReference type="PANTHER" id="PTHR10791">
    <property type="entry name" value="RAG1-ACTIVATING PROTEIN 1"/>
    <property type="match status" value="1"/>
</dbReference>
<dbReference type="EMBL" id="ANIX01005198">
    <property type="protein sequence ID" value="ETO99696.1"/>
    <property type="molecule type" value="Genomic_DNA"/>
</dbReference>
<dbReference type="Proteomes" id="UP000018958">
    <property type="component" value="Unassembled WGS sequence"/>
</dbReference>
<proteinExistence type="inferred from homology"/>
<evidence type="ECO:0000256" key="8">
    <source>
        <dbReference type="ARBA" id="ARBA00022989"/>
    </source>
</evidence>
<evidence type="ECO:0000256" key="6">
    <source>
        <dbReference type="ARBA" id="ARBA00022692"/>
    </source>
</evidence>
<keyword evidence="8 10" id="KW-1133">Transmembrane helix</keyword>
<dbReference type="InterPro" id="IPR004316">
    <property type="entry name" value="SWEET_rpt"/>
</dbReference>
<sequence>MTHLNFCSVLAASPSRQQTASSFDRLHYGHLGDFADVSTGVADIFLRLSLVPDMYNVHRNKNIEEVAELPLITMVVNCHLWMTYGYATDSLFPLLRSQLEKRKRLRKLYAITFAIWCVVSLYVVLGVSGVFGQTKSEVGTSLGYAGCPFSFSMFASPLATLKHVISTKSASIPINMCTMILVSTALWTGSGIVEAVINIVGVFLSCTQIAIYFMYRSGKVTSIELEAGENASLIAISPKGEVHGTVIVESPAYYKPMPSPLVSEKV</sequence>
<reference evidence="11 12" key="1">
    <citation type="submission" date="2013-11" db="EMBL/GenBank/DDBJ databases">
        <title>The Genome Sequence of Phytophthora parasitica CJ01A1.</title>
        <authorList>
            <consortium name="The Broad Institute Genomics Platform"/>
            <person name="Russ C."/>
            <person name="Tyler B."/>
            <person name="Panabieres F."/>
            <person name="Shan W."/>
            <person name="Tripathy S."/>
            <person name="Grunwald N."/>
            <person name="Machado M."/>
            <person name="Johnson C.S."/>
            <person name="Walker B."/>
            <person name="Young S.K."/>
            <person name="Zeng Q."/>
            <person name="Gargeya S."/>
            <person name="Fitzgerald M."/>
            <person name="Haas B."/>
            <person name="Abouelleil A."/>
            <person name="Allen A.W."/>
            <person name="Alvarado L."/>
            <person name="Arachchi H.M."/>
            <person name="Berlin A.M."/>
            <person name="Chapman S.B."/>
            <person name="Gainer-Dewar J."/>
            <person name="Goldberg J."/>
            <person name="Griggs A."/>
            <person name="Gujja S."/>
            <person name="Hansen M."/>
            <person name="Howarth C."/>
            <person name="Imamovic A."/>
            <person name="Ireland A."/>
            <person name="Larimer J."/>
            <person name="McCowan C."/>
            <person name="Murphy C."/>
            <person name="Pearson M."/>
            <person name="Poon T.W."/>
            <person name="Priest M."/>
            <person name="Roberts A."/>
            <person name="Saif S."/>
            <person name="Shea T."/>
            <person name="Sisk P."/>
            <person name="Sykes S."/>
            <person name="Wortman J."/>
            <person name="Nusbaum C."/>
            <person name="Birren B."/>
        </authorList>
    </citation>
    <scope>NUCLEOTIDE SEQUENCE [LARGE SCALE GENOMIC DNA]</scope>
    <source>
        <strain evidence="11 12">CJ01A1</strain>
    </source>
</reference>
<evidence type="ECO:0000256" key="10">
    <source>
        <dbReference type="SAM" id="Phobius"/>
    </source>
</evidence>
<evidence type="ECO:0000256" key="5">
    <source>
        <dbReference type="ARBA" id="ARBA00022597"/>
    </source>
</evidence>
<dbReference type="GO" id="GO:0005886">
    <property type="term" value="C:plasma membrane"/>
    <property type="evidence" value="ECO:0007669"/>
    <property type="project" value="UniProtKB-SubCell"/>
</dbReference>
<evidence type="ECO:0000313" key="11">
    <source>
        <dbReference type="EMBL" id="ETO99696.1"/>
    </source>
</evidence>
<evidence type="ECO:0000256" key="2">
    <source>
        <dbReference type="ARBA" id="ARBA00007809"/>
    </source>
</evidence>
<evidence type="ECO:0000256" key="4">
    <source>
        <dbReference type="ARBA" id="ARBA00022475"/>
    </source>
</evidence>
<comment type="caution">
    <text evidence="11">The sequence shown here is derived from an EMBL/GenBank/DDBJ whole genome shotgun (WGS) entry which is preliminary data.</text>
</comment>
<evidence type="ECO:0000256" key="7">
    <source>
        <dbReference type="ARBA" id="ARBA00022737"/>
    </source>
</evidence>
<feature type="transmembrane region" description="Helical" evidence="10">
    <location>
        <begin position="108"/>
        <end position="130"/>
    </location>
</feature>
<dbReference type="Gene3D" id="1.20.1280.290">
    <property type="match status" value="2"/>
</dbReference>
<dbReference type="Pfam" id="PF03083">
    <property type="entry name" value="MtN3_slv"/>
    <property type="match status" value="2"/>
</dbReference>
<dbReference type="PANTHER" id="PTHR10791:SF30">
    <property type="entry name" value="SUGAR TRANSPORTER SWEET1"/>
    <property type="match status" value="1"/>
</dbReference>
<evidence type="ECO:0000256" key="1">
    <source>
        <dbReference type="ARBA" id="ARBA00004651"/>
    </source>
</evidence>
<keyword evidence="3" id="KW-0813">Transport</keyword>
<feature type="transmembrane region" description="Helical" evidence="10">
    <location>
        <begin position="142"/>
        <end position="160"/>
    </location>
</feature>
<dbReference type="GO" id="GO:0051119">
    <property type="term" value="F:sugar transmembrane transporter activity"/>
    <property type="evidence" value="ECO:0007669"/>
    <property type="project" value="InterPro"/>
</dbReference>
<feature type="transmembrane region" description="Helical" evidence="10">
    <location>
        <begin position="195"/>
        <end position="215"/>
    </location>
</feature>
<keyword evidence="9 10" id="KW-0472">Membrane</keyword>
<dbReference type="AlphaFoldDB" id="W2VMY0"/>
<comment type="similarity">
    <text evidence="2">Belongs to the SWEET sugar transporter family.</text>
</comment>
<keyword evidence="4" id="KW-1003">Cell membrane</keyword>
<accession>W2VMY0</accession>
<comment type="subcellular location">
    <subcellularLocation>
        <location evidence="1">Cell membrane</location>
        <topology evidence="1">Multi-pass membrane protein</topology>
    </subcellularLocation>
</comment>
<evidence type="ECO:0000313" key="12">
    <source>
        <dbReference type="Proteomes" id="UP000018958"/>
    </source>
</evidence>
<gene>
    <name evidence="11" type="ORF">F441_22886</name>
</gene>
<evidence type="ECO:0000256" key="3">
    <source>
        <dbReference type="ARBA" id="ARBA00022448"/>
    </source>
</evidence>
<organism evidence="11 12">
    <name type="scientific">Phytophthora nicotianae CJ01A1</name>
    <dbReference type="NCBI Taxonomy" id="1317063"/>
    <lineage>
        <taxon>Eukaryota</taxon>
        <taxon>Sar</taxon>
        <taxon>Stramenopiles</taxon>
        <taxon>Oomycota</taxon>
        <taxon>Peronosporomycetes</taxon>
        <taxon>Peronosporales</taxon>
        <taxon>Peronosporaceae</taxon>
        <taxon>Phytophthora</taxon>
    </lineage>
</organism>
<protein>
    <recommendedName>
        <fullName evidence="13">Bidirectional sugar transporter SWEET</fullName>
    </recommendedName>
</protein>
<keyword evidence="5" id="KW-0762">Sugar transport</keyword>
<keyword evidence="6 10" id="KW-0812">Transmembrane</keyword>
<keyword evidence="7" id="KW-0677">Repeat</keyword>
<dbReference type="FunFam" id="1.20.1280.290:FF:000007">
    <property type="entry name" value="Bidirectional sugar transporter SWEET7"/>
    <property type="match status" value="1"/>
</dbReference>
<dbReference type="InterPro" id="IPR047664">
    <property type="entry name" value="SWEET"/>
</dbReference>
<evidence type="ECO:0008006" key="13">
    <source>
        <dbReference type="Google" id="ProtNLM"/>
    </source>
</evidence>
<evidence type="ECO:0000256" key="9">
    <source>
        <dbReference type="ARBA" id="ARBA00023136"/>
    </source>
</evidence>
<name>W2VMY0_PHYNI</name>
<dbReference type="OrthoDB" id="409725at2759"/>